<accession>A0A1J9R6E8</accession>
<gene>
    <name evidence="1" type="ORF">ACJ73_00655</name>
</gene>
<protein>
    <submittedName>
        <fullName evidence="1">Uncharacterized protein</fullName>
    </submittedName>
</protein>
<dbReference type="OrthoDB" id="10420041at2759"/>
<dbReference type="Proteomes" id="UP000242791">
    <property type="component" value="Unassembled WGS sequence"/>
</dbReference>
<dbReference type="VEuPathDB" id="FungiDB:ACJ73_00655"/>
<name>A0A1J9R6E8_9EURO</name>
<keyword evidence="2" id="KW-1185">Reference proteome</keyword>
<evidence type="ECO:0000313" key="1">
    <source>
        <dbReference type="EMBL" id="OJD27947.1"/>
    </source>
</evidence>
<dbReference type="AlphaFoldDB" id="A0A1J9R6E8"/>
<dbReference type="EMBL" id="LGTZ01000048">
    <property type="protein sequence ID" value="OJD27947.1"/>
    <property type="molecule type" value="Genomic_DNA"/>
</dbReference>
<evidence type="ECO:0000313" key="2">
    <source>
        <dbReference type="Proteomes" id="UP000242791"/>
    </source>
</evidence>
<reference evidence="1 2" key="1">
    <citation type="submission" date="2015-08" db="EMBL/GenBank/DDBJ databases">
        <title>Emmonsia species relationships and genome sequence.</title>
        <authorList>
            <person name="Cuomo C.A."/>
            <person name="Schwartz I.S."/>
            <person name="Kenyon C."/>
            <person name="De Hoog G.S."/>
            <person name="Govender N.P."/>
            <person name="Botha A."/>
            <person name="Moreno L."/>
            <person name="De Vries M."/>
            <person name="Munoz J.F."/>
            <person name="Stielow J.B."/>
        </authorList>
    </citation>
    <scope>NUCLEOTIDE SEQUENCE [LARGE SCALE GENOMIC DNA]</scope>
    <source>
        <strain evidence="1 2">EI222</strain>
    </source>
</reference>
<organism evidence="1 2">
    <name type="scientific">Blastomyces percursus</name>
    <dbReference type="NCBI Taxonomy" id="1658174"/>
    <lineage>
        <taxon>Eukaryota</taxon>
        <taxon>Fungi</taxon>
        <taxon>Dikarya</taxon>
        <taxon>Ascomycota</taxon>
        <taxon>Pezizomycotina</taxon>
        <taxon>Eurotiomycetes</taxon>
        <taxon>Eurotiomycetidae</taxon>
        <taxon>Onygenales</taxon>
        <taxon>Ajellomycetaceae</taxon>
        <taxon>Blastomyces</taxon>
    </lineage>
</organism>
<sequence length="130" mass="14144">MKSSPFVRRTASPSSKNIVGANGEIVDGGVVGSLAEDISILASARLGFRSQDAPDMVYRRCQGRGWQAFPFLKKASLLQDFADQIAWFIKTTPGHCSLILRVVNLPNATIQTSAGPTPVSLAFFTVRRKY</sequence>
<comment type="caution">
    <text evidence="1">The sequence shown here is derived from an EMBL/GenBank/DDBJ whole genome shotgun (WGS) entry which is preliminary data.</text>
</comment>
<proteinExistence type="predicted"/>